<evidence type="ECO:0000256" key="1">
    <source>
        <dbReference type="SAM" id="MobiDB-lite"/>
    </source>
</evidence>
<sequence>MDRDDRRLGRAGAVIVEVAAAPCATPLRVISRTNQAAGRERQQSGSQSERTESAHNRNTVTKWTLGSTSKSD</sequence>
<evidence type="ECO:0000313" key="3">
    <source>
        <dbReference type="Proteomes" id="UP000028725"/>
    </source>
</evidence>
<protein>
    <submittedName>
        <fullName evidence="2">Uncharacterized protein</fullName>
    </submittedName>
</protein>
<accession>A0A085WPN0</accession>
<organism evidence="2 3">
    <name type="scientific">Hyalangium minutum</name>
    <dbReference type="NCBI Taxonomy" id="394096"/>
    <lineage>
        <taxon>Bacteria</taxon>
        <taxon>Pseudomonadati</taxon>
        <taxon>Myxococcota</taxon>
        <taxon>Myxococcia</taxon>
        <taxon>Myxococcales</taxon>
        <taxon>Cystobacterineae</taxon>
        <taxon>Archangiaceae</taxon>
        <taxon>Hyalangium</taxon>
    </lineage>
</organism>
<feature type="region of interest" description="Disordered" evidence="1">
    <location>
        <begin position="31"/>
        <end position="72"/>
    </location>
</feature>
<reference evidence="2 3" key="1">
    <citation type="submission" date="2014-04" db="EMBL/GenBank/DDBJ databases">
        <title>Genome assembly of Hyalangium minutum DSM 14724.</title>
        <authorList>
            <person name="Sharma G."/>
            <person name="Subramanian S."/>
        </authorList>
    </citation>
    <scope>NUCLEOTIDE SEQUENCE [LARGE SCALE GENOMIC DNA]</scope>
    <source>
        <strain evidence="2 3">DSM 14724</strain>
    </source>
</reference>
<dbReference type="EMBL" id="JMCB01000004">
    <property type="protein sequence ID" value="KFE69643.1"/>
    <property type="molecule type" value="Genomic_DNA"/>
</dbReference>
<evidence type="ECO:0000313" key="2">
    <source>
        <dbReference type="EMBL" id="KFE69643.1"/>
    </source>
</evidence>
<name>A0A085WPN0_9BACT</name>
<dbReference type="AlphaFoldDB" id="A0A085WPN0"/>
<feature type="compositionally biased region" description="Polar residues" evidence="1">
    <location>
        <begin position="56"/>
        <end position="72"/>
    </location>
</feature>
<proteinExistence type="predicted"/>
<keyword evidence="3" id="KW-1185">Reference proteome</keyword>
<gene>
    <name evidence="2" type="ORF">DB31_6618</name>
</gene>
<comment type="caution">
    <text evidence="2">The sequence shown here is derived from an EMBL/GenBank/DDBJ whole genome shotgun (WGS) entry which is preliminary data.</text>
</comment>
<dbReference type="Proteomes" id="UP000028725">
    <property type="component" value="Unassembled WGS sequence"/>
</dbReference>